<feature type="transmembrane region" description="Helical" evidence="9">
    <location>
        <begin position="423"/>
        <end position="444"/>
    </location>
</feature>
<feature type="transmembrane region" description="Helical" evidence="9">
    <location>
        <begin position="456"/>
        <end position="475"/>
    </location>
</feature>
<evidence type="ECO:0000256" key="4">
    <source>
        <dbReference type="ARBA" id="ARBA00022989"/>
    </source>
</evidence>
<feature type="transmembrane region" description="Helical" evidence="9">
    <location>
        <begin position="29"/>
        <end position="48"/>
    </location>
</feature>
<proteinExistence type="predicted"/>
<evidence type="ECO:0000256" key="7">
    <source>
        <dbReference type="ARBA" id="ARBA00025624"/>
    </source>
</evidence>
<dbReference type="EMBL" id="CP159837">
    <property type="protein sequence ID" value="XCM39368.1"/>
    <property type="molecule type" value="Genomic_DNA"/>
</dbReference>
<evidence type="ECO:0000256" key="2">
    <source>
        <dbReference type="ARBA" id="ARBA00022475"/>
    </source>
</evidence>
<comment type="function">
    <text evidence="7">NDH-1 shuttles electrons from NAD(P)H, via FMN and iron-sulfur (Fe-S) centers, to quinones in the respiratory chain. The immediate electron acceptor for the enzyme in this species is believed to be plastoquinone. Couples the redox reaction to proton translocation (for every two electrons transferred, four hydrogen ions are translocated across the cytoplasmic membrane), and thus conserves the redox energy in a proton gradient.</text>
</comment>
<dbReference type="NCBIfam" id="NF005564">
    <property type="entry name" value="PRK07234.1-4"/>
    <property type="match status" value="1"/>
</dbReference>
<dbReference type="InterPro" id="IPR001750">
    <property type="entry name" value="ND/Mrp_TM"/>
</dbReference>
<keyword evidence="4 9" id="KW-1133">Transmembrane helix</keyword>
<feature type="transmembrane region" description="Helical" evidence="9">
    <location>
        <begin position="329"/>
        <end position="353"/>
    </location>
</feature>
<accession>A0AAU8JMV8</accession>
<organism evidence="11">
    <name type="scientific">Planktothricoides raciborskii GIHE-MW2</name>
    <dbReference type="NCBI Taxonomy" id="2792601"/>
    <lineage>
        <taxon>Bacteria</taxon>
        <taxon>Bacillati</taxon>
        <taxon>Cyanobacteriota</taxon>
        <taxon>Cyanophyceae</taxon>
        <taxon>Oscillatoriophycideae</taxon>
        <taxon>Oscillatoriales</taxon>
        <taxon>Oscillatoriaceae</taxon>
        <taxon>Planktothricoides</taxon>
    </lineage>
</organism>
<feature type="transmembrane region" description="Helical" evidence="9">
    <location>
        <begin position="186"/>
        <end position="206"/>
    </location>
</feature>
<evidence type="ECO:0000259" key="10">
    <source>
        <dbReference type="Pfam" id="PF00361"/>
    </source>
</evidence>
<dbReference type="Pfam" id="PF00361">
    <property type="entry name" value="Proton_antipo_M"/>
    <property type="match status" value="1"/>
</dbReference>
<dbReference type="RefSeq" id="WP_354636127.1">
    <property type="nucleotide sequence ID" value="NZ_CP159837.1"/>
</dbReference>
<keyword evidence="6 9" id="KW-0472">Membrane</keyword>
<feature type="transmembrane region" description="Helical" evidence="9">
    <location>
        <begin position="6"/>
        <end position="22"/>
    </location>
</feature>
<sequence length="508" mass="55189">MTTIALASFALPLFMGFSIYLLPKFDRYLALGVAIFSSAYGFYLLLTKLSLAPQLLDNFGVTLLVDELSGYFILTNGLVTAAVVCYCWQQNKSAFFYSQAIVLHGSVNATFICNDFISLYVALEVIGIASCLLVAYARTDRSIWVALRYLFIGNTAMLFYLVGVALVYQAHHSFAFTGLRGSPPEAIALILMAILAKAGVFILGLWLPLTHSEAESPVSALLSAVVVKAGVYPLVRFALMMPEIDPLIRIFGVGSAILGVIYALFEKDTKRTLAFSTISQLGFILAAPFASGFYVLSHGLVKSSLFLIAGKLPSRKFSELQNQGISPALWVPLAIAGLSISGFPLLAGFGAKVVAMKNLLPWQEIPMNVAAVGTAIYFAKFIFLPHQRQLVTDTGPIAPQLLHKAEDPKAGNLKSKQESEIPLGFWFAMLILIGGLILGNGFEYKAYTLANMGKSLVTVGIGWAAYLILFKRVALKLPRTLEQLEHLAGVMSLMLIALFWMVLGVVMP</sequence>
<keyword evidence="5" id="KW-0560">Oxidoreductase</keyword>
<keyword evidence="3 8" id="KW-0812">Transmembrane</keyword>
<feature type="transmembrane region" description="Helical" evidence="9">
    <location>
        <begin position="68"/>
        <end position="87"/>
    </location>
</feature>
<feature type="transmembrane region" description="Helical" evidence="9">
    <location>
        <begin position="218"/>
        <end position="235"/>
    </location>
</feature>
<feature type="transmembrane region" description="Helical" evidence="9">
    <location>
        <begin position="149"/>
        <end position="171"/>
    </location>
</feature>
<feature type="transmembrane region" description="Helical" evidence="9">
    <location>
        <begin position="365"/>
        <end position="383"/>
    </location>
</feature>
<dbReference type="PANTHER" id="PTHR42682:SF4">
    <property type="entry name" value="NADH-UBIQUINONE_PLASTOQUINONE"/>
    <property type="match status" value="1"/>
</dbReference>
<evidence type="ECO:0000256" key="9">
    <source>
        <dbReference type="SAM" id="Phobius"/>
    </source>
</evidence>
<comment type="subcellular location">
    <subcellularLocation>
        <location evidence="1">Cell membrane</location>
        <topology evidence="1">Multi-pass membrane protein</topology>
    </subcellularLocation>
    <subcellularLocation>
        <location evidence="8">Membrane</location>
        <topology evidence="8">Multi-pass membrane protein</topology>
    </subcellularLocation>
</comment>
<evidence type="ECO:0000256" key="5">
    <source>
        <dbReference type="ARBA" id="ARBA00023002"/>
    </source>
</evidence>
<evidence type="ECO:0000256" key="6">
    <source>
        <dbReference type="ARBA" id="ARBA00023136"/>
    </source>
</evidence>
<name>A0AAU8JMV8_9CYAN</name>
<evidence type="ECO:0000256" key="8">
    <source>
        <dbReference type="RuleBase" id="RU000320"/>
    </source>
</evidence>
<gene>
    <name evidence="11" type="ORF">ABWT76_002290</name>
</gene>
<evidence type="ECO:0000256" key="1">
    <source>
        <dbReference type="ARBA" id="ARBA00004651"/>
    </source>
</evidence>
<feature type="transmembrane region" description="Helical" evidence="9">
    <location>
        <begin position="94"/>
        <end position="111"/>
    </location>
</feature>
<feature type="transmembrane region" description="Helical" evidence="9">
    <location>
        <begin position="117"/>
        <end position="137"/>
    </location>
</feature>
<feature type="transmembrane region" description="Helical" evidence="9">
    <location>
        <begin position="487"/>
        <end position="507"/>
    </location>
</feature>
<dbReference type="PANTHER" id="PTHR42682">
    <property type="entry name" value="HYDROGENASE-4 COMPONENT F"/>
    <property type="match status" value="1"/>
</dbReference>
<keyword evidence="2" id="KW-1003">Cell membrane</keyword>
<dbReference type="GO" id="GO:0005886">
    <property type="term" value="C:plasma membrane"/>
    <property type="evidence" value="ECO:0007669"/>
    <property type="project" value="UniProtKB-SubCell"/>
</dbReference>
<evidence type="ECO:0000256" key="3">
    <source>
        <dbReference type="ARBA" id="ARBA00022692"/>
    </source>
</evidence>
<dbReference type="AlphaFoldDB" id="A0AAU8JMV8"/>
<protein>
    <submittedName>
        <fullName evidence="11">Cation:proton antiporter</fullName>
    </submittedName>
</protein>
<feature type="domain" description="NADH:quinone oxidoreductase/Mrp antiporter transmembrane" evidence="10">
    <location>
        <begin position="114"/>
        <end position="374"/>
    </location>
</feature>
<feature type="transmembrane region" description="Helical" evidence="9">
    <location>
        <begin position="247"/>
        <end position="265"/>
    </location>
</feature>
<dbReference type="InterPro" id="IPR052175">
    <property type="entry name" value="ComplexI-like_HydComp"/>
</dbReference>
<feature type="transmembrane region" description="Helical" evidence="9">
    <location>
        <begin position="272"/>
        <end position="296"/>
    </location>
</feature>
<reference evidence="11" key="1">
    <citation type="submission" date="2024-07" db="EMBL/GenBank/DDBJ databases">
        <authorList>
            <person name="Kim Y.J."/>
            <person name="Jeong J.Y."/>
        </authorList>
    </citation>
    <scope>NUCLEOTIDE SEQUENCE</scope>
    <source>
        <strain evidence="11">GIHE-MW2</strain>
    </source>
</reference>
<dbReference type="GO" id="GO:0016491">
    <property type="term" value="F:oxidoreductase activity"/>
    <property type="evidence" value="ECO:0007669"/>
    <property type="project" value="UniProtKB-KW"/>
</dbReference>
<evidence type="ECO:0000313" key="11">
    <source>
        <dbReference type="EMBL" id="XCM39368.1"/>
    </source>
</evidence>